<name>A0A2A2LIG9_9BILA</name>
<dbReference type="PROSITE" id="PS01186">
    <property type="entry name" value="EGF_2"/>
    <property type="match status" value="3"/>
</dbReference>
<dbReference type="PROSITE" id="PS00022">
    <property type="entry name" value="EGF_1"/>
    <property type="match status" value="2"/>
</dbReference>
<dbReference type="PANTHER" id="PTHR47324">
    <property type="entry name" value="PROTEIN IRG-7-RELATED"/>
    <property type="match status" value="1"/>
</dbReference>
<protein>
    <recommendedName>
        <fullName evidence="3">EGF-like domain-containing protein</fullName>
    </recommendedName>
</protein>
<feature type="signal peptide" evidence="2">
    <location>
        <begin position="1"/>
        <end position="23"/>
    </location>
</feature>
<feature type="disulfide bond" evidence="1">
    <location>
        <begin position="649"/>
        <end position="666"/>
    </location>
</feature>
<dbReference type="SMART" id="SM00181">
    <property type="entry name" value="EGF"/>
    <property type="match status" value="2"/>
</dbReference>
<evidence type="ECO:0000313" key="5">
    <source>
        <dbReference type="Proteomes" id="UP000218231"/>
    </source>
</evidence>
<dbReference type="PANTHER" id="PTHR47324:SF3">
    <property type="entry name" value="EGF-LIKE DOMAIN-CONTAINING PROTEIN"/>
    <property type="match status" value="1"/>
</dbReference>
<dbReference type="PROSITE" id="PS50026">
    <property type="entry name" value="EGF_3"/>
    <property type="match status" value="3"/>
</dbReference>
<dbReference type="InterPro" id="IPR000742">
    <property type="entry name" value="EGF"/>
</dbReference>
<feature type="disulfide bond" evidence="1">
    <location>
        <begin position="189"/>
        <end position="198"/>
    </location>
</feature>
<sequence length="1604" mass="177929">MRHPPSSLVVWLAIVVLLQAAVANAVRYEITGHYAEIRPNDVEGNDTNYDTQAEKIQGKISELVDDDNLVFVLNRFETHGKEVNFPSVIFYGYFTSETNLGRSDIIDRFEQADDAELYFLGEIDEIPVITRRLPHEEKNQLDGSLCNNGVMLKNQTCVCAPFVAGQKCDQWMCMNHGVNDPVNQGRCGCPPGFTSAHCEFGGCQPAVESAFQFYDRTFILVFSQKSSMGWELNLLIRNLDNVFTTIYERTGQSILSYIFAGFRQSNLAFYLESNYFETKGQFITYLKGVVTGNGDDRQPVMRSIYEAQKVSAKMHAMSTIFVFTDSLDSNDTDVQNLYASNPYTQYVAKTITWRNKPTIFLSQATPFDTSDSGFTVLQNFVTATHGDFIVANKSAEMNTIITQMLPVFYQTENIHVKFGATTVDAFEVESDDPTQTVYALISVTQQTTLPGLAPEGGGTLPVAISGQQFTLYNFTQTASIKANLGDTPYNLRLFVISADTILVSNANDPNADGGAATAFNQIGENTFIASTLTNTVTNVTQDIVDLTNGKTPLTPQRSATNRSSSCSWPFIIVRSEPIYNSGGPYVNKIAISYQSSNVKFTRVIPGFSISADGHADLPFECLNGGSRTGPSNCACTSHWEGASCEMPLCAYGGTPNQFPSPDEGPCECPVGYGGDFCDQLSCFQPKPDPKFSFKNRTIALIVQNSLTMNWTSADIASGINDMILQMNGTGMFTNFLLTTFHLKKNILGHVESFNQTTNFEMDTDFLKAVNDINYSSAELGNPLALDALRYAIDTGFVYYKSSVMLFTDSAPNSTYGDSVYTQLADVAIELELEISIILTPPNNDKTACPTQNDLNIYYKLAKETGGNFLNLCQIIQTLNAFESPLPASLTFFIENSTTSYYAYINSESIENYTAIITNLDDQSQSAPLTSIAGLPFVSTFQLPQLQINKNGYSIQFTSGEANPNYTTHFRIVIRSPLNVFSAFANNPEIDYDFASPIWSTPINVVAHISTVLQSASPSVQILSTDAFGNATKIYDATSTDRAGCTYEYYFLDKFYCPNRDDSLYVTATFQTPEAIITRSKRLYCYLQEGLCANGGEPINGDCGCNPVEADGRFCEHVRCHNGATNINNICHCAQGYTGTNCQDMNCTDGYNYLVADDDYVQSFEQGVRDKLLATVPRFITAISKNLQDTQRHYSLILFDDTSVRRVMTTSDPDAFNFKFAQLVQQDNFKSAPVRTMEAIDAAHSMRVRNWHQIFVFTTSNHFDSGDVGKQQIFRTQVNVINIFTSDMPSLSSDSDLLYVTRQSNGRIIPIQNDQGQFDRVIMKSGSCYIQARIISDFKVRVGFTSDPTKDHVKNLPFSGIGTSSSLYTTTYYNGGFYDYPDLFDCWTSDTTYPWVGRYNTPLSLYNITRDSETCAIVAESPIQTLHAAKTGKLINLENAIVIRSTGEISAIREFARMEAHQREEYASALMASMETIANRKFLLNTTERHRLLSPYQRQQSLHRLHPHQAPGCTPIACNSSAVKYLVSHMIDATDHAYMTNTFQPIISQLAGDVLAGQSRFTIGGASYNYHPYPNNVTTQSDVATAIQYIVNLNVTNGTNVLFDS</sequence>
<accession>A0A2A2LIG9</accession>
<evidence type="ECO:0000256" key="1">
    <source>
        <dbReference type="PROSITE-ProRule" id="PRU00076"/>
    </source>
</evidence>
<feature type="domain" description="EGF-like" evidence="3">
    <location>
        <begin position="164"/>
        <end position="199"/>
    </location>
</feature>
<feature type="disulfide bond" evidence="1">
    <location>
        <begin position="1132"/>
        <end position="1141"/>
    </location>
</feature>
<dbReference type="OrthoDB" id="5779730at2759"/>
<keyword evidence="2" id="KW-0732">Signal</keyword>
<feature type="domain" description="EGF-like" evidence="3">
    <location>
        <begin position="640"/>
        <end position="678"/>
    </location>
</feature>
<feature type="domain" description="EGF-like" evidence="3">
    <location>
        <begin position="1110"/>
        <end position="1142"/>
    </location>
</feature>
<feature type="chain" id="PRO_5012900725" description="EGF-like domain-containing protein" evidence="2">
    <location>
        <begin position="24"/>
        <end position="1604"/>
    </location>
</feature>
<keyword evidence="1" id="KW-1015">Disulfide bond</keyword>
<comment type="caution">
    <text evidence="1">Lacks conserved residue(s) required for the propagation of feature annotation.</text>
</comment>
<comment type="caution">
    <text evidence="4">The sequence shown here is derived from an EMBL/GenBank/DDBJ whole genome shotgun (WGS) entry which is preliminary data.</text>
</comment>
<gene>
    <name evidence="4" type="ORF">WR25_26554</name>
</gene>
<dbReference type="Gene3D" id="2.10.25.10">
    <property type="entry name" value="Laminin"/>
    <property type="match status" value="2"/>
</dbReference>
<keyword evidence="5" id="KW-1185">Reference proteome</keyword>
<proteinExistence type="predicted"/>
<dbReference type="EMBL" id="LIAE01006711">
    <property type="protein sequence ID" value="PAV85994.1"/>
    <property type="molecule type" value="Genomic_DNA"/>
</dbReference>
<reference evidence="4 5" key="1">
    <citation type="journal article" date="2017" name="Curr. Biol.">
        <title>Genome architecture and evolution of a unichromosomal asexual nematode.</title>
        <authorList>
            <person name="Fradin H."/>
            <person name="Zegar C."/>
            <person name="Gutwein M."/>
            <person name="Lucas J."/>
            <person name="Kovtun M."/>
            <person name="Corcoran D."/>
            <person name="Baugh L.R."/>
            <person name="Kiontke K."/>
            <person name="Gunsalus K."/>
            <person name="Fitch D.H."/>
            <person name="Piano F."/>
        </authorList>
    </citation>
    <scope>NUCLEOTIDE SEQUENCE [LARGE SCALE GENOMIC DNA]</scope>
    <source>
        <strain evidence="4">PF1309</strain>
    </source>
</reference>
<keyword evidence="1" id="KW-0245">EGF-like domain</keyword>
<feature type="disulfide bond" evidence="1">
    <location>
        <begin position="668"/>
        <end position="677"/>
    </location>
</feature>
<evidence type="ECO:0000256" key="2">
    <source>
        <dbReference type="SAM" id="SignalP"/>
    </source>
</evidence>
<dbReference type="InterPro" id="IPR053295">
    <property type="entry name" value="Innate_immunity_reg"/>
</dbReference>
<evidence type="ECO:0000259" key="3">
    <source>
        <dbReference type="PROSITE" id="PS50026"/>
    </source>
</evidence>
<dbReference type="STRING" id="2018661.A0A2A2LIG9"/>
<dbReference type="CDD" id="cd00054">
    <property type="entry name" value="EGF_CA"/>
    <property type="match status" value="1"/>
</dbReference>
<organism evidence="4 5">
    <name type="scientific">Diploscapter pachys</name>
    <dbReference type="NCBI Taxonomy" id="2018661"/>
    <lineage>
        <taxon>Eukaryota</taxon>
        <taxon>Metazoa</taxon>
        <taxon>Ecdysozoa</taxon>
        <taxon>Nematoda</taxon>
        <taxon>Chromadorea</taxon>
        <taxon>Rhabditida</taxon>
        <taxon>Rhabditina</taxon>
        <taxon>Rhabditomorpha</taxon>
        <taxon>Rhabditoidea</taxon>
        <taxon>Rhabditidae</taxon>
        <taxon>Diploscapter</taxon>
    </lineage>
</organism>
<evidence type="ECO:0000313" key="4">
    <source>
        <dbReference type="EMBL" id="PAV85994.1"/>
    </source>
</evidence>
<dbReference type="Proteomes" id="UP000218231">
    <property type="component" value="Unassembled WGS sequence"/>
</dbReference>